<evidence type="ECO:0000313" key="2">
    <source>
        <dbReference type="EMBL" id="EMS58248.1"/>
    </source>
</evidence>
<gene>
    <name evidence="2" type="ORF">TRIUR3_06710</name>
</gene>
<accession>M7Z517</accession>
<organism evidence="2">
    <name type="scientific">Triticum urartu</name>
    <name type="common">Red wild einkorn</name>
    <name type="synonym">Crithodium urartu</name>
    <dbReference type="NCBI Taxonomy" id="4572"/>
    <lineage>
        <taxon>Eukaryota</taxon>
        <taxon>Viridiplantae</taxon>
        <taxon>Streptophyta</taxon>
        <taxon>Embryophyta</taxon>
        <taxon>Tracheophyta</taxon>
        <taxon>Spermatophyta</taxon>
        <taxon>Magnoliopsida</taxon>
        <taxon>Liliopsida</taxon>
        <taxon>Poales</taxon>
        <taxon>Poaceae</taxon>
        <taxon>BOP clade</taxon>
        <taxon>Pooideae</taxon>
        <taxon>Triticodae</taxon>
        <taxon>Triticeae</taxon>
        <taxon>Triticinae</taxon>
        <taxon>Triticum</taxon>
    </lineage>
</organism>
<protein>
    <submittedName>
        <fullName evidence="2">Uncharacterized protein</fullName>
    </submittedName>
</protein>
<proteinExistence type="predicted"/>
<dbReference type="EMBL" id="KD135088">
    <property type="protein sequence ID" value="EMS58248.1"/>
    <property type="molecule type" value="Genomic_DNA"/>
</dbReference>
<sequence length="216" mass="23296">MLTASLNSKTVSRQHGFMHTPTQEASKSTSSSTNINYQVVYSFTDKPFFPQSFVKQEASKRAHQDGSSPFRSMAIKTRGSSCGNGGEDRWRRGGQAGVFGEVATGKEGRRVWCVGANVENGAAVAIMTDSPLGAMGVRRPFVSFFGLPAGSGERPTTNFGLFQDAILTREVVKKRNWAGLMAGEDREGMERGAKMLRANASTMMRICAALAEAAVE</sequence>
<dbReference type="AlphaFoldDB" id="M7Z517"/>
<name>M7Z517_TRIUA</name>
<reference evidence="2" key="1">
    <citation type="journal article" date="2013" name="Nature">
        <title>Draft genome of the wheat A-genome progenitor Triticum urartu.</title>
        <authorList>
            <person name="Ling H.Q."/>
            <person name="Zhao S."/>
            <person name="Liu D."/>
            <person name="Wang J."/>
            <person name="Sun H."/>
            <person name="Zhang C."/>
            <person name="Fan H."/>
            <person name="Li D."/>
            <person name="Dong L."/>
            <person name="Tao Y."/>
            <person name="Gao C."/>
            <person name="Wu H."/>
            <person name="Li Y."/>
            <person name="Cui Y."/>
            <person name="Guo X."/>
            <person name="Zheng S."/>
            <person name="Wang B."/>
            <person name="Yu K."/>
            <person name="Liang Q."/>
            <person name="Yang W."/>
            <person name="Lou X."/>
            <person name="Chen J."/>
            <person name="Feng M."/>
            <person name="Jian J."/>
            <person name="Zhang X."/>
            <person name="Luo G."/>
            <person name="Jiang Y."/>
            <person name="Liu J."/>
            <person name="Wang Z."/>
            <person name="Sha Y."/>
            <person name="Zhang B."/>
            <person name="Wu H."/>
            <person name="Tang D."/>
            <person name="Shen Q."/>
            <person name="Xue P."/>
            <person name="Zou S."/>
            <person name="Wang X."/>
            <person name="Liu X."/>
            <person name="Wang F."/>
            <person name="Yang Y."/>
            <person name="An X."/>
            <person name="Dong Z."/>
            <person name="Zhang K."/>
            <person name="Zhang X."/>
            <person name="Luo M.C."/>
            <person name="Dvorak J."/>
            <person name="Tong Y."/>
            <person name="Wang J."/>
            <person name="Yang H."/>
            <person name="Li Z."/>
            <person name="Wang D."/>
            <person name="Zhang A."/>
            <person name="Wang J."/>
        </authorList>
    </citation>
    <scope>NUCLEOTIDE SEQUENCE</scope>
</reference>
<feature type="region of interest" description="Disordered" evidence="1">
    <location>
        <begin position="1"/>
        <end position="31"/>
    </location>
</feature>
<evidence type="ECO:0000256" key="1">
    <source>
        <dbReference type="SAM" id="MobiDB-lite"/>
    </source>
</evidence>
<feature type="compositionally biased region" description="Polar residues" evidence="1">
    <location>
        <begin position="20"/>
        <end position="31"/>
    </location>
</feature>
<feature type="region of interest" description="Disordered" evidence="1">
    <location>
        <begin position="59"/>
        <end position="89"/>
    </location>
</feature>
<feature type="compositionally biased region" description="Polar residues" evidence="1">
    <location>
        <begin position="1"/>
        <end position="13"/>
    </location>
</feature>